<protein>
    <submittedName>
        <fullName evidence="1">TAXI family TRAP transporter solute-binding subunit</fullName>
    </submittedName>
</protein>
<dbReference type="EMBL" id="JBHSXQ010000003">
    <property type="protein sequence ID" value="MFC6905446.1"/>
    <property type="molecule type" value="Genomic_DNA"/>
</dbReference>
<gene>
    <name evidence="1" type="ORF">ACFQGH_09595</name>
</gene>
<dbReference type="Proteomes" id="UP001596312">
    <property type="component" value="Unassembled WGS sequence"/>
</dbReference>
<dbReference type="Gene3D" id="3.40.190.10">
    <property type="entry name" value="Periplasmic binding protein-like II"/>
    <property type="match status" value="2"/>
</dbReference>
<comment type="caution">
    <text evidence="1">The sequence shown here is derived from an EMBL/GenBank/DDBJ whole genome shotgun (WGS) entry which is preliminary data.</text>
</comment>
<sequence>MADSDGRRGIARRRFLQAAGGGAIVGTAGCLDSLDEVGGGGGEDFVTIGTGGTGGVYYVLGGGIADLLNEDEELDVDASAEATGASVENAQLLGQEEIDMALILGNSALLAVEGEGDFDEPVPIQAAFGAYQNHTQVLIPEDSEVETLADLEGASVSVGAPGSGTEVIAQELLEWYGLSYDDISEERLAFDETADALIDGQIDAGFWSVGPPASSIEEVFSQRDVRLLSFPEDDLAEIDEEFPYYEEGTIEAGTYPDQDEDVLNPAVTNVMAVHEEMDEEFLNDVMAVIFENLDQLENVHQVAGDFEETARDAPIDYHPGGEAYLDDAGL</sequence>
<organism evidence="1 2">
    <name type="scientific">Halalkalicoccus tibetensis</name>
    <dbReference type="NCBI Taxonomy" id="175632"/>
    <lineage>
        <taxon>Archaea</taxon>
        <taxon>Methanobacteriati</taxon>
        <taxon>Methanobacteriota</taxon>
        <taxon>Stenosarchaea group</taxon>
        <taxon>Halobacteria</taxon>
        <taxon>Halobacteriales</taxon>
        <taxon>Halococcaceae</taxon>
        <taxon>Halalkalicoccus</taxon>
    </lineage>
</organism>
<accession>A0ABD5V704</accession>
<dbReference type="NCBIfam" id="TIGR02122">
    <property type="entry name" value="TRAP_TAXI"/>
    <property type="match status" value="1"/>
</dbReference>
<proteinExistence type="predicted"/>
<dbReference type="Pfam" id="PF16868">
    <property type="entry name" value="NMT1_3"/>
    <property type="match status" value="1"/>
</dbReference>
<reference evidence="1 2" key="1">
    <citation type="journal article" date="2019" name="Int. J. Syst. Evol. Microbiol.">
        <title>The Global Catalogue of Microorganisms (GCM) 10K type strain sequencing project: providing services to taxonomists for standard genome sequencing and annotation.</title>
        <authorList>
            <consortium name="The Broad Institute Genomics Platform"/>
            <consortium name="The Broad Institute Genome Sequencing Center for Infectious Disease"/>
            <person name="Wu L."/>
            <person name="Ma J."/>
        </authorList>
    </citation>
    <scope>NUCLEOTIDE SEQUENCE [LARGE SCALE GENOMIC DNA]</scope>
    <source>
        <strain evidence="1 2">CGMCC 1.3240</strain>
    </source>
</reference>
<dbReference type="PANTHER" id="PTHR42941">
    <property type="entry name" value="SLL1037 PROTEIN"/>
    <property type="match status" value="1"/>
</dbReference>
<dbReference type="PROSITE" id="PS51318">
    <property type="entry name" value="TAT"/>
    <property type="match status" value="1"/>
</dbReference>
<keyword evidence="2" id="KW-1185">Reference proteome</keyword>
<evidence type="ECO:0000313" key="2">
    <source>
        <dbReference type="Proteomes" id="UP001596312"/>
    </source>
</evidence>
<dbReference type="RefSeq" id="WP_340603971.1">
    <property type="nucleotide sequence ID" value="NZ_JBBMXV010000003.1"/>
</dbReference>
<name>A0ABD5V704_9EURY</name>
<dbReference type="InterPro" id="IPR006311">
    <property type="entry name" value="TAT_signal"/>
</dbReference>
<dbReference type="SUPFAM" id="SSF53850">
    <property type="entry name" value="Periplasmic binding protein-like II"/>
    <property type="match status" value="1"/>
</dbReference>
<evidence type="ECO:0000313" key="1">
    <source>
        <dbReference type="EMBL" id="MFC6905446.1"/>
    </source>
</evidence>
<dbReference type="AlphaFoldDB" id="A0ABD5V704"/>
<dbReference type="PANTHER" id="PTHR42941:SF1">
    <property type="entry name" value="SLL1037 PROTEIN"/>
    <property type="match status" value="1"/>
</dbReference>
<dbReference type="PROSITE" id="PS51257">
    <property type="entry name" value="PROKAR_LIPOPROTEIN"/>
    <property type="match status" value="1"/>
</dbReference>
<dbReference type="InterPro" id="IPR011852">
    <property type="entry name" value="TRAP_TAXI"/>
</dbReference>